<dbReference type="PANTHER" id="PTHR40626:SF11">
    <property type="entry name" value="ZINC FINGER PROTEIN YPR022C"/>
    <property type="match status" value="1"/>
</dbReference>
<protein>
    <recommendedName>
        <fullName evidence="9">C2H2-type domain-containing protein</fullName>
    </recommendedName>
</protein>
<evidence type="ECO:0000256" key="1">
    <source>
        <dbReference type="ARBA" id="ARBA00004123"/>
    </source>
</evidence>
<dbReference type="Gene3D" id="3.30.160.60">
    <property type="entry name" value="Classic Zinc Finger"/>
    <property type="match status" value="2"/>
</dbReference>
<evidence type="ECO:0000313" key="11">
    <source>
        <dbReference type="Proteomes" id="UP000178129"/>
    </source>
</evidence>
<feature type="domain" description="C2H2-type" evidence="9">
    <location>
        <begin position="164"/>
        <end position="191"/>
    </location>
</feature>
<evidence type="ECO:0000259" key="9">
    <source>
        <dbReference type="PROSITE" id="PS50157"/>
    </source>
</evidence>
<evidence type="ECO:0000256" key="8">
    <source>
        <dbReference type="SAM" id="MobiDB-lite"/>
    </source>
</evidence>
<proteinExistence type="predicted"/>
<evidence type="ECO:0000256" key="4">
    <source>
        <dbReference type="ARBA" id="ARBA00022771"/>
    </source>
</evidence>
<feature type="region of interest" description="Disordered" evidence="8">
    <location>
        <begin position="192"/>
        <end position="401"/>
    </location>
</feature>
<dbReference type="EMBL" id="FJUW01000019">
    <property type="protein sequence ID" value="CZT00352.1"/>
    <property type="molecule type" value="Genomic_DNA"/>
</dbReference>
<feature type="compositionally biased region" description="Low complexity" evidence="8">
    <location>
        <begin position="1"/>
        <end position="14"/>
    </location>
</feature>
<feature type="compositionally biased region" description="Polar residues" evidence="8">
    <location>
        <begin position="24"/>
        <end position="41"/>
    </location>
</feature>
<feature type="compositionally biased region" description="Basic and acidic residues" evidence="8">
    <location>
        <begin position="88"/>
        <end position="102"/>
    </location>
</feature>
<organism evidence="10 11">
    <name type="scientific">Rhynchosporium graminicola</name>
    <dbReference type="NCBI Taxonomy" id="2792576"/>
    <lineage>
        <taxon>Eukaryota</taxon>
        <taxon>Fungi</taxon>
        <taxon>Dikarya</taxon>
        <taxon>Ascomycota</taxon>
        <taxon>Pezizomycotina</taxon>
        <taxon>Leotiomycetes</taxon>
        <taxon>Helotiales</taxon>
        <taxon>Ploettnerulaceae</taxon>
        <taxon>Rhynchosporium</taxon>
    </lineage>
</organism>
<feature type="region of interest" description="Disordered" evidence="8">
    <location>
        <begin position="1"/>
        <end position="129"/>
    </location>
</feature>
<dbReference type="InterPro" id="IPR036236">
    <property type="entry name" value="Znf_C2H2_sf"/>
</dbReference>
<comment type="caution">
    <text evidence="10">The sequence shown here is derived from an EMBL/GenBank/DDBJ whole genome shotgun (WGS) entry which is preliminary data.</text>
</comment>
<evidence type="ECO:0000313" key="10">
    <source>
        <dbReference type="EMBL" id="CZT00352.1"/>
    </source>
</evidence>
<feature type="compositionally biased region" description="Polar residues" evidence="8">
    <location>
        <begin position="284"/>
        <end position="333"/>
    </location>
</feature>
<dbReference type="GO" id="GO:0008270">
    <property type="term" value="F:zinc ion binding"/>
    <property type="evidence" value="ECO:0007669"/>
    <property type="project" value="UniProtKB-KW"/>
</dbReference>
<feature type="region of interest" description="Disordered" evidence="8">
    <location>
        <begin position="674"/>
        <end position="702"/>
    </location>
</feature>
<dbReference type="GO" id="GO:0005634">
    <property type="term" value="C:nucleus"/>
    <property type="evidence" value="ECO:0007669"/>
    <property type="project" value="UniProtKB-SubCell"/>
</dbReference>
<dbReference type="AlphaFoldDB" id="A0A1E1KQQ8"/>
<dbReference type="SUPFAM" id="SSF57667">
    <property type="entry name" value="beta-beta-alpha zinc fingers"/>
    <property type="match status" value="1"/>
</dbReference>
<keyword evidence="2" id="KW-0479">Metal-binding</keyword>
<gene>
    <name evidence="10" type="ORF">RCO7_08302</name>
</gene>
<dbReference type="InParanoid" id="A0A1E1KQQ8"/>
<dbReference type="InterPro" id="IPR051059">
    <property type="entry name" value="VerF-like"/>
</dbReference>
<name>A0A1E1KQQ8_9HELO</name>
<evidence type="ECO:0000256" key="3">
    <source>
        <dbReference type="ARBA" id="ARBA00022737"/>
    </source>
</evidence>
<dbReference type="PANTHER" id="PTHR40626">
    <property type="entry name" value="MIP31509P"/>
    <property type="match status" value="1"/>
</dbReference>
<feature type="compositionally biased region" description="Polar residues" evidence="8">
    <location>
        <begin position="684"/>
        <end position="698"/>
    </location>
</feature>
<feature type="compositionally biased region" description="Acidic residues" evidence="8">
    <location>
        <begin position="103"/>
        <end position="117"/>
    </location>
</feature>
<dbReference type="STRING" id="914237.A0A1E1KQQ8"/>
<accession>A0A1E1KQQ8</accession>
<dbReference type="GO" id="GO:0000981">
    <property type="term" value="F:DNA-binding transcription factor activity, RNA polymerase II-specific"/>
    <property type="evidence" value="ECO:0007669"/>
    <property type="project" value="InterPro"/>
</dbReference>
<comment type="subcellular location">
    <subcellularLocation>
        <location evidence="1">Nucleus</location>
    </subcellularLocation>
</comment>
<feature type="region of interest" description="Disordered" evidence="8">
    <location>
        <begin position="463"/>
        <end position="485"/>
    </location>
</feature>
<feature type="domain" description="C2H2-type" evidence="9">
    <location>
        <begin position="133"/>
        <end position="163"/>
    </location>
</feature>
<keyword evidence="6" id="KW-0539">Nucleus</keyword>
<feature type="compositionally biased region" description="Polar residues" evidence="8">
    <location>
        <begin position="372"/>
        <end position="397"/>
    </location>
</feature>
<keyword evidence="5" id="KW-0862">Zinc</keyword>
<dbReference type="GO" id="GO:0000785">
    <property type="term" value="C:chromatin"/>
    <property type="evidence" value="ECO:0007669"/>
    <property type="project" value="TreeGrafter"/>
</dbReference>
<reference evidence="11" key="1">
    <citation type="submission" date="2016-03" db="EMBL/GenBank/DDBJ databases">
        <authorList>
            <person name="Ploux O."/>
        </authorList>
    </citation>
    <scope>NUCLEOTIDE SEQUENCE [LARGE SCALE GENOMIC DNA]</scope>
    <source>
        <strain evidence="11">UK7</strain>
    </source>
</reference>
<dbReference type="Proteomes" id="UP000178129">
    <property type="component" value="Unassembled WGS sequence"/>
</dbReference>
<keyword evidence="11" id="KW-1185">Reference proteome</keyword>
<evidence type="ECO:0000256" key="5">
    <source>
        <dbReference type="ARBA" id="ARBA00022833"/>
    </source>
</evidence>
<dbReference type="PROSITE" id="PS50157">
    <property type="entry name" value="ZINC_FINGER_C2H2_2"/>
    <property type="match status" value="2"/>
</dbReference>
<evidence type="ECO:0000256" key="6">
    <source>
        <dbReference type="ARBA" id="ARBA00023242"/>
    </source>
</evidence>
<sequence length="724" mass="78625">MASTAFSPTTTTFMSDNHGRNGEESSLTPRPSTAPSSQQFQPIMVRDDAKTPTRVTFGVDNHGAPSSAFAPPLPSNPNEGATSLSRGDSQHSTKSKDSKGGDGDSDDSGDDKSEDEASGTSGGKMKKKKDGGFVCYKYPPCKLAFTRSEHLARHVRKHTGERPFVCHCNRRFSRLDNLRQHATTVHCNEEIPPDSLAATGTRFQRQVRTDRVRPAGGRSRPSTAGGQAAHGRGHQRNSLSMSSMTSNGSVGSIFANRNERRRPPTLNIADSGHRFSQEMYRADSPSSGYYRQDSYRTQSPGFGTPTSATFSTGPNSPHWSGMQSPGSTHSRPTSIYGGHRTPGRRLSVPSAGNGNPFQSPLGGTFGPPALPMNTSNMAPFSPSGSMISSPTTSTSGWSRRDSISAVEHEARRRTWHYDSRPPPAMEQYTSRLQNVMTPTHYATGPLPQPPIVPSQPLRLPGIESFDPLPRPTTPVYRQPSPMMIDTPTRPPMGYDRERPVSQHWEQSINGMNGLNITQGTPPADTASQWANEANRAVLTAREQVRQQPAVRFEESSYSVRPQTSAGYAHYPQHVSAPAAPITPRENKRQAWYHGPISHPDKAQRTSPAESSGSEGGIPVTPISSSMGEYNPGIVHSNGWVESRNGNVVQHQQHDQRYGPPNGYVSTYGPPQHGMEGAYTYGPRSVQQNPTQQHEQTPKSGDMGRLEALVAVATAEDAKQVSAAY</sequence>
<dbReference type="SMART" id="SM00355">
    <property type="entry name" value="ZnF_C2H2"/>
    <property type="match status" value="2"/>
</dbReference>
<dbReference type="InterPro" id="IPR013087">
    <property type="entry name" value="Znf_C2H2_type"/>
</dbReference>
<evidence type="ECO:0000256" key="7">
    <source>
        <dbReference type="PROSITE-ProRule" id="PRU00042"/>
    </source>
</evidence>
<feature type="compositionally biased region" description="Low complexity" evidence="8">
    <location>
        <begin position="224"/>
        <end position="252"/>
    </location>
</feature>
<feature type="region of interest" description="Disordered" evidence="8">
    <location>
        <begin position="591"/>
        <end position="630"/>
    </location>
</feature>
<keyword evidence="4 7" id="KW-0863">Zinc-finger</keyword>
<evidence type="ECO:0000256" key="2">
    <source>
        <dbReference type="ARBA" id="ARBA00022723"/>
    </source>
</evidence>
<feature type="compositionally biased region" description="Polar residues" evidence="8">
    <location>
        <begin position="78"/>
        <end position="87"/>
    </location>
</feature>
<keyword evidence="3" id="KW-0677">Repeat</keyword>
<dbReference type="GO" id="GO:0000978">
    <property type="term" value="F:RNA polymerase II cis-regulatory region sequence-specific DNA binding"/>
    <property type="evidence" value="ECO:0007669"/>
    <property type="project" value="InterPro"/>
</dbReference>